<dbReference type="InterPro" id="IPR001810">
    <property type="entry name" value="F-box_dom"/>
</dbReference>
<dbReference type="InterPro" id="IPR017451">
    <property type="entry name" value="F-box-assoc_interact_dom"/>
</dbReference>
<dbReference type="SMART" id="SM00256">
    <property type="entry name" value="FBOX"/>
    <property type="match status" value="1"/>
</dbReference>
<evidence type="ECO:0000259" key="2">
    <source>
        <dbReference type="PROSITE" id="PS50181"/>
    </source>
</evidence>
<dbReference type="CDD" id="cd22157">
    <property type="entry name" value="F-box_AtFBW1-like"/>
    <property type="match status" value="1"/>
</dbReference>
<reference evidence="3 4" key="1">
    <citation type="submission" date="2024-11" db="EMBL/GenBank/DDBJ databases">
        <title>Chromosome-level genome assembly of Eucalyptus globulus Labill. provides insights into its genome evolution.</title>
        <authorList>
            <person name="Li X."/>
        </authorList>
    </citation>
    <scope>NUCLEOTIDE SEQUENCE [LARGE SCALE GENOMIC DNA]</scope>
    <source>
        <strain evidence="3">CL2024</strain>
        <tissue evidence="3">Fresh tender leaves</tissue>
    </source>
</reference>
<dbReference type="SUPFAM" id="SSF81383">
    <property type="entry name" value="F-box domain"/>
    <property type="match status" value="1"/>
</dbReference>
<evidence type="ECO:0000313" key="4">
    <source>
        <dbReference type="Proteomes" id="UP001634007"/>
    </source>
</evidence>
<organism evidence="3 4">
    <name type="scientific">Eucalyptus globulus</name>
    <name type="common">Tasmanian blue gum</name>
    <dbReference type="NCBI Taxonomy" id="34317"/>
    <lineage>
        <taxon>Eukaryota</taxon>
        <taxon>Viridiplantae</taxon>
        <taxon>Streptophyta</taxon>
        <taxon>Embryophyta</taxon>
        <taxon>Tracheophyta</taxon>
        <taxon>Spermatophyta</taxon>
        <taxon>Magnoliopsida</taxon>
        <taxon>eudicotyledons</taxon>
        <taxon>Gunneridae</taxon>
        <taxon>Pentapetalae</taxon>
        <taxon>rosids</taxon>
        <taxon>malvids</taxon>
        <taxon>Myrtales</taxon>
        <taxon>Myrtaceae</taxon>
        <taxon>Myrtoideae</taxon>
        <taxon>Eucalypteae</taxon>
        <taxon>Eucalyptus</taxon>
    </lineage>
</organism>
<dbReference type="EMBL" id="JBJKBG010000007">
    <property type="protein sequence ID" value="KAL3731541.1"/>
    <property type="molecule type" value="Genomic_DNA"/>
</dbReference>
<sequence>MADQSEKKLRTKEDDEVSGRDGEAVSPELPVGIITDILVRLPVKTLLRFKCVSRPWRSLISDPSFASSFLARSLARPAVASLVSISDLSQPVPSLYQFFRLDHQTGLSAPVPLPDMPSETVKISEGIHGFVCLDAGGLTRVCNPSTREVAALPLTSPDFPDDLQGEVSSFAALGYDPTSKQYKVLKTWILYSPYGGVAAAHKVLTLATDSWRTVDDCPVKFPWDDCISEEGAIHILTRDSMKGNIVGTLDLATEKFRMLLLPEGVRAVKVELKLFRGHLALLECRRLWDDATITMYVLDDYGSRAWKELRIVLPRSWKEGIGFRRSLCISIPRNGYGDILLIPAIIHKQSEAYLFSYNVESKRMKKVQIHGPPFHIFYEYRALSLKCRPFDLVDNILSLNHV</sequence>
<gene>
    <name evidence="3" type="ORF">ACJRO7_028426</name>
</gene>
<protein>
    <recommendedName>
        <fullName evidence="2">F-box domain-containing protein</fullName>
    </recommendedName>
</protein>
<dbReference type="Proteomes" id="UP001634007">
    <property type="component" value="Unassembled WGS sequence"/>
</dbReference>
<dbReference type="InterPro" id="IPR036047">
    <property type="entry name" value="F-box-like_dom_sf"/>
</dbReference>
<accession>A0ABD3K0C8</accession>
<dbReference type="PANTHER" id="PTHR31111">
    <property type="entry name" value="BNAA05G37150D PROTEIN-RELATED"/>
    <property type="match status" value="1"/>
</dbReference>
<evidence type="ECO:0000256" key="1">
    <source>
        <dbReference type="SAM" id="MobiDB-lite"/>
    </source>
</evidence>
<proteinExistence type="predicted"/>
<evidence type="ECO:0000313" key="3">
    <source>
        <dbReference type="EMBL" id="KAL3731541.1"/>
    </source>
</evidence>
<dbReference type="PROSITE" id="PS50181">
    <property type="entry name" value="FBOX"/>
    <property type="match status" value="1"/>
</dbReference>
<dbReference type="Pfam" id="PF08268">
    <property type="entry name" value="FBA_3"/>
    <property type="match status" value="1"/>
</dbReference>
<keyword evidence="4" id="KW-1185">Reference proteome</keyword>
<dbReference type="NCBIfam" id="TIGR01640">
    <property type="entry name" value="F_box_assoc_1"/>
    <property type="match status" value="1"/>
</dbReference>
<dbReference type="InterPro" id="IPR013187">
    <property type="entry name" value="F-box-assoc_dom_typ3"/>
</dbReference>
<feature type="region of interest" description="Disordered" evidence="1">
    <location>
        <begin position="1"/>
        <end position="23"/>
    </location>
</feature>
<comment type="caution">
    <text evidence="3">The sequence shown here is derived from an EMBL/GenBank/DDBJ whole genome shotgun (WGS) entry which is preliminary data.</text>
</comment>
<dbReference type="AlphaFoldDB" id="A0ABD3K0C8"/>
<dbReference type="PANTHER" id="PTHR31111:SF125">
    <property type="entry name" value="F-BOX PROTEIN CPR30-LIKE"/>
    <property type="match status" value="1"/>
</dbReference>
<name>A0ABD3K0C8_EUCGL</name>
<dbReference type="Pfam" id="PF00646">
    <property type="entry name" value="F-box"/>
    <property type="match status" value="1"/>
</dbReference>
<dbReference type="Gene3D" id="1.20.1280.50">
    <property type="match status" value="1"/>
</dbReference>
<feature type="domain" description="F-box" evidence="2">
    <location>
        <begin position="23"/>
        <end position="74"/>
    </location>
</feature>